<reference evidence="1 2" key="1">
    <citation type="journal article" date="2018" name="Front. Plant Sci.">
        <title>Red Clover (Trifolium pratense) and Zigzag Clover (T. medium) - A Picture of Genomic Similarities and Differences.</title>
        <authorList>
            <person name="Dluhosova J."/>
            <person name="Istvanek J."/>
            <person name="Nedelnik J."/>
            <person name="Repkova J."/>
        </authorList>
    </citation>
    <scope>NUCLEOTIDE SEQUENCE [LARGE SCALE GENOMIC DNA]</scope>
    <source>
        <strain evidence="2">cv. 10/8</strain>
        <tissue evidence="1">Leaf</tissue>
    </source>
</reference>
<evidence type="ECO:0000313" key="2">
    <source>
        <dbReference type="Proteomes" id="UP000265520"/>
    </source>
</evidence>
<comment type="caution">
    <text evidence="1">The sequence shown here is derived from an EMBL/GenBank/DDBJ whole genome shotgun (WGS) entry which is preliminary data.</text>
</comment>
<protein>
    <submittedName>
        <fullName evidence="1">Uncharacterized protein</fullName>
    </submittedName>
</protein>
<evidence type="ECO:0000313" key="1">
    <source>
        <dbReference type="EMBL" id="MCI09881.1"/>
    </source>
</evidence>
<accession>A0A392PCK0</accession>
<feature type="non-terminal residue" evidence="1">
    <location>
        <position position="1"/>
    </location>
</feature>
<dbReference type="EMBL" id="LXQA010074212">
    <property type="protein sequence ID" value="MCI09881.1"/>
    <property type="molecule type" value="Genomic_DNA"/>
</dbReference>
<dbReference type="AlphaFoldDB" id="A0A392PCK0"/>
<keyword evidence="2" id="KW-1185">Reference proteome</keyword>
<proteinExistence type="predicted"/>
<organism evidence="1 2">
    <name type="scientific">Trifolium medium</name>
    <dbReference type="NCBI Taxonomy" id="97028"/>
    <lineage>
        <taxon>Eukaryota</taxon>
        <taxon>Viridiplantae</taxon>
        <taxon>Streptophyta</taxon>
        <taxon>Embryophyta</taxon>
        <taxon>Tracheophyta</taxon>
        <taxon>Spermatophyta</taxon>
        <taxon>Magnoliopsida</taxon>
        <taxon>eudicotyledons</taxon>
        <taxon>Gunneridae</taxon>
        <taxon>Pentapetalae</taxon>
        <taxon>rosids</taxon>
        <taxon>fabids</taxon>
        <taxon>Fabales</taxon>
        <taxon>Fabaceae</taxon>
        <taxon>Papilionoideae</taxon>
        <taxon>50 kb inversion clade</taxon>
        <taxon>NPAAA clade</taxon>
        <taxon>Hologalegina</taxon>
        <taxon>IRL clade</taxon>
        <taxon>Trifolieae</taxon>
        <taxon>Trifolium</taxon>
    </lineage>
</organism>
<name>A0A392PCK0_9FABA</name>
<sequence length="56" mass="6023">DGRIASSWWYDLNSVRDGRGCVCGGDWFDSRILRVGGVEVEEKIVCFGGGTDGGVL</sequence>
<dbReference type="Proteomes" id="UP000265520">
    <property type="component" value="Unassembled WGS sequence"/>
</dbReference>